<gene>
    <name evidence="1" type="ORF">METZ01_LOCUS187022</name>
</gene>
<dbReference type="PANTHER" id="PTHR42911:SF1">
    <property type="entry name" value="MODULATOR OF FTSH PROTEASE HFLC"/>
    <property type="match status" value="1"/>
</dbReference>
<protein>
    <recommendedName>
        <fullName evidence="2">Band 7 domain-containing protein</fullName>
    </recommendedName>
</protein>
<evidence type="ECO:0000313" key="1">
    <source>
        <dbReference type="EMBL" id="SVB34168.1"/>
    </source>
</evidence>
<reference evidence="1" key="1">
    <citation type="submission" date="2018-05" db="EMBL/GenBank/DDBJ databases">
        <authorList>
            <person name="Lanie J.A."/>
            <person name="Ng W.-L."/>
            <person name="Kazmierczak K.M."/>
            <person name="Andrzejewski T.M."/>
            <person name="Davidsen T.M."/>
            <person name="Wayne K.J."/>
            <person name="Tettelin H."/>
            <person name="Glass J.I."/>
            <person name="Rusch D."/>
            <person name="Podicherti R."/>
            <person name="Tsui H.-C.T."/>
            <person name="Winkler M.E."/>
        </authorList>
    </citation>
    <scope>NUCLEOTIDE SEQUENCE</scope>
</reference>
<evidence type="ECO:0008006" key="2">
    <source>
        <dbReference type="Google" id="ProtNLM"/>
    </source>
</evidence>
<sequence>QFKRINYVSEVRKEVYERMISERKRIAEEFRSQGAGESARINGQKDRDLKVITSDAYRRSQEIKGKADAEAADIYAEAYNKGPEFYRFMRTMEIFKTTLDKETIMVLTTDGDFLRYLGSMK</sequence>
<accession>A0A382D6V0</accession>
<dbReference type="AlphaFoldDB" id="A0A382D6V0"/>
<dbReference type="EMBL" id="UINC01037926">
    <property type="protein sequence ID" value="SVB34168.1"/>
    <property type="molecule type" value="Genomic_DNA"/>
</dbReference>
<feature type="non-terminal residue" evidence="1">
    <location>
        <position position="1"/>
    </location>
</feature>
<proteinExistence type="predicted"/>
<organism evidence="1">
    <name type="scientific">marine metagenome</name>
    <dbReference type="NCBI Taxonomy" id="408172"/>
    <lineage>
        <taxon>unclassified sequences</taxon>
        <taxon>metagenomes</taxon>
        <taxon>ecological metagenomes</taxon>
    </lineage>
</organism>
<dbReference type="PANTHER" id="PTHR42911">
    <property type="entry name" value="MODULATOR OF FTSH PROTEASE HFLC"/>
    <property type="match status" value="1"/>
</dbReference>
<name>A0A382D6V0_9ZZZZ</name>